<dbReference type="InterPro" id="IPR032710">
    <property type="entry name" value="NTF2-like_dom_sf"/>
</dbReference>
<evidence type="ECO:0000259" key="1">
    <source>
        <dbReference type="Pfam" id="PF20409"/>
    </source>
</evidence>
<evidence type="ECO:0000313" key="3">
    <source>
        <dbReference type="Proteomes" id="UP000050280"/>
    </source>
</evidence>
<comment type="caution">
    <text evidence="2">The sequence shown here is derived from an EMBL/GenBank/DDBJ whole genome shotgun (WGS) entry which is preliminary data.</text>
</comment>
<accession>A0A0P7AC69</accession>
<dbReference type="RefSeq" id="WP_054559828.1">
    <property type="nucleotide sequence ID" value="NZ_LDJX01000006.1"/>
</dbReference>
<dbReference type="InterPro" id="IPR046860">
    <property type="entry name" value="SnoaL_5"/>
</dbReference>
<evidence type="ECO:0000313" key="2">
    <source>
        <dbReference type="EMBL" id="KPM30825.1"/>
    </source>
</evidence>
<proteinExistence type="predicted"/>
<feature type="domain" description="SnoaL-like" evidence="1">
    <location>
        <begin position="1"/>
        <end position="117"/>
    </location>
</feature>
<dbReference type="EMBL" id="LDJX01000006">
    <property type="protein sequence ID" value="KPM30825.1"/>
    <property type="molecule type" value="Genomic_DNA"/>
</dbReference>
<reference evidence="2 3" key="1">
    <citation type="submission" date="2015-09" db="EMBL/GenBank/DDBJ databases">
        <title>Genome sequence of the marine flavobacterium Croceitalea dokdonensis DOKDO 023 that contains proton- and sodium-pumping rhodopsins.</title>
        <authorList>
            <person name="Kwon S.-K."/>
            <person name="Lee H.K."/>
            <person name="Kwak M.-J."/>
            <person name="Kim J.F."/>
        </authorList>
    </citation>
    <scope>NUCLEOTIDE SEQUENCE [LARGE SCALE GENOMIC DNA]</scope>
    <source>
        <strain evidence="2 3">DOKDO 023</strain>
    </source>
</reference>
<dbReference type="Gene3D" id="3.10.450.50">
    <property type="match status" value="1"/>
</dbReference>
<dbReference type="AlphaFoldDB" id="A0A0P7AC69"/>
<sequence>MTTQEVADQLVKLCREEKYQEAYNLYADDAVSIEMEGAPGETVTKGKENIWNGYLQWAQGIVEVHGGSVGDPIVAANHFVVPMSMDATFKEGGRWAFDELCMYQVENGKIKQAQYFYEVPEMG</sequence>
<dbReference type="Proteomes" id="UP000050280">
    <property type="component" value="Unassembled WGS sequence"/>
</dbReference>
<dbReference type="SUPFAM" id="SSF54427">
    <property type="entry name" value="NTF2-like"/>
    <property type="match status" value="1"/>
</dbReference>
<organism evidence="2 3">
    <name type="scientific">Croceitalea dokdonensis DOKDO 023</name>
    <dbReference type="NCBI Taxonomy" id="1300341"/>
    <lineage>
        <taxon>Bacteria</taxon>
        <taxon>Pseudomonadati</taxon>
        <taxon>Bacteroidota</taxon>
        <taxon>Flavobacteriia</taxon>
        <taxon>Flavobacteriales</taxon>
        <taxon>Flavobacteriaceae</taxon>
        <taxon>Croceitalea</taxon>
    </lineage>
</organism>
<dbReference type="OrthoDB" id="336094at2"/>
<name>A0A0P7AC69_9FLAO</name>
<dbReference type="STRING" id="1300341.I595_2802"/>
<gene>
    <name evidence="2" type="ORF">I595_2802</name>
</gene>
<keyword evidence="3" id="KW-1185">Reference proteome</keyword>
<protein>
    <recommendedName>
        <fullName evidence="1">SnoaL-like domain-containing protein</fullName>
    </recommendedName>
</protein>
<dbReference type="Pfam" id="PF20409">
    <property type="entry name" value="SnoaL_5"/>
    <property type="match status" value="1"/>
</dbReference>